<accession>A0ABT2RQB3</accession>
<sequence length="48" mass="5430">MRAGMLRGMKGDWLKMASEQRGGTVCYFMMGPPITAEGTFRYLLRLCP</sequence>
<comment type="caution">
    <text evidence="1">The sequence shown here is derived from an EMBL/GenBank/DDBJ whole genome shotgun (WGS) entry which is preliminary data.</text>
</comment>
<proteinExistence type="predicted"/>
<gene>
    <name evidence="1" type="ORF">OCV99_13830</name>
</gene>
<protein>
    <submittedName>
        <fullName evidence="1">Uncharacterized protein</fullName>
    </submittedName>
</protein>
<dbReference type="RefSeq" id="WP_227193404.1">
    <property type="nucleotide sequence ID" value="NZ_JAOQJU010000022.1"/>
</dbReference>
<dbReference type="EMBL" id="JAOQJU010000022">
    <property type="protein sequence ID" value="MCU6687597.1"/>
    <property type="molecule type" value="Genomic_DNA"/>
</dbReference>
<evidence type="ECO:0000313" key="1">
    <source>
        <dbReference type="EMBL" id="MCU6687597.1"/>
    </source>
</evidence>
<organism evidence="1 2">
    <name type="scientific">Dorea acetigenes</name>
    <dbReference type="NCBI Taxonomy" id="2981787"/>
    <lineage>
        <taxon>Bacteria</taxon>
        <taxon>Bacillati</taxon>
        <taxon>Bacillota</taxon>
        <taxon>Clostridia</taxon>
        <taxon>Lachnospirales</taxon>
        <taxon>Lachnospiraceae</taxon>
        <taxon>Dorea</taxon>
    </lineage>
</organism>
<evidence type="ECO:0000313" key="2">
    <source>
        <dbReference type="Proteomes" id="UP001652431"/>
    </source>
</evidence>
<keyword evidence="2" id="KW-1185">Reference proteome</keyword>
<reference evidence="1 2" key="1">
    <citation type="journal article" date="2021" name="ISME Commun">
        <title>Automated analysis of genomic sequences facilitates high-throughput and comprehensive description of bacteria.</title>
        <authorList>
            <person name="Hitch T.C.A."/>
        </authorList>
    </citation>
    <scope>NUCLEOTIDE SEQUENCE [LARGE SCALE GENOMIC DNA]</scope>
    <source>
        <strain evidence="1 2">Sanger_03</strain>
    </source>
</reference>
<name>A0ABT2RQB3_9FIRM</name>
<dbReference type="Proteomes" id="UP001652431">
    <property type="component" value="Unassembled WGS sequence"/>
</dbReference>